<feature type="binding site" evidence="11">
    <location>
        <position position="90"/>
    </location>
    <ligand>
        <name>GTP</name>
        <dbReference type="ChEBI" id="CHEBI:37565"/>
    </ligand>
</feature>
<comment type="catalytic activity">
    <reaction evidence="10 11">
        <text>GTP + AH2 + S-adenosyl-L-methionine = (8S)-3',8-cyclo-7,8-dihydroguanosine 5'-triphosphate + 5'-deoxyadenosine + L-methionine + A + H(+)</text>
        <dbReference type="Rhea" id="RHEA:49576"/>
        <dbReference type="ChEBI" id="CHEBI:13193"/>
        <dbReference type="ChEBI" id="CHEBI:15378"/>
        <dbReference type="ChEBI" id="CHEBI:17319"/>
        <dbReference type="ChEBI" id="CHEBI:17499"/>
        <dbReference type="ChEBI" id="CHEBI:37565"/>
        <dbReference type="ChEBI" id="CHEBI:57844"/>
        <dbReference type="ChEBI" id="CHEBI:59789"/>
        <dbReference type="ChEBI" id="CHEBI:131766"/>
        <dbReference type="EC" id="4.1.99.22"/>
    </reaction>
</comment>
<dbReference type="SFLD" id="SFLDG01067">
    <property type="entry name" value="SPASM/twitch_domain_containing"/>
    <property type="match status" value="1"/>
</dbReference>
<dbReference type="UniPathway" id="UPA00344"/>
<dbReference type="GO" id="GO:0061798">
    <property type="term" value="F:GTP 3',8'-cyclase activity"/>
    <property type="evidence" value="ECO:0007669"/>
    <property type="project" value="UniProtKB-UniRule"/>
</dbReference>
<keyword evidence="2 11" id="KW-0949">S-adenosyl-L-methionine</keyword>
<protein>
    <recommendedName>
        <fullName evidence="11">Probable GTP 3',8-cyclase</fullName>
        <ecNumber evidence="11">4.1.99.22</ecNumber>
    </recommendedName>
    <alternativeName>
        <fullName evidence="11">Molybdenum cofactor biosynthesis protein A</fullName>
    </alternativeName>
</protein>
<feature type="binding site" evidence="11">
    <location>
        <position position="114"/>
    </location>
    <ligand>
        <name>S-adenosyl-L-methionine</name>
        <dbReference type="ChEBI" id="CHEBI:59789"/>
    </ligand>
</feature>
<dbReference type="SMART" id="SM00729">
    <property type="entry name" value="Elp3"/>
    <property type="match status" value="1"/>
</dbReference>
<evidence type="ECO:0000313" key="14">
    <source>
        <dbReference type="Proteomes" id="UP000184671"/>
    </source>
</evidence>
<evidence type="ECO:0000256" key="8">
    <source>
        <dbReference type="ARBA" id="ARBA00023150"/>
    </source>
</evidence>
<feature type="binding site" evidence="11">
    <location>
        <position position="62"/>
    </location>
    <ligand>
        <name>GTP</name>
        <dbReference type="ChEBI" id="CHEBI:37565"/>
    </ligand>
</feature>
<organism evidence="13 14">
    <name type="scientific">Methanoculleus chikugoensis</name>
    <dbReference type="NCBI Taxonomy" id="118126"/>
    <lineage>
        <taxon>Archaea</taxon>
        <taxon>Methanobacteriati</taxon>
        <taxon>Methanobacteriota</taxon>
        <taxon>Stenosarchaea group</taxon>
        <taxon>Methanomicrobia</taxon>
        <taxon>Methanomicrobiales</taxon>
        <taxon>Methanomicrobiaceae</taxon>
        <taxon>Methanoculleus</taxon>
    </lineage>
</organism>
<reference evidence="13 14" key="1">
    <citation type="submission" date="2016-08" db="EMBL/GenBank/DDBJ databases">
        <authorList>
            <person name="Seilhamer J.J."/>
        </authorList>
    </citation>
    <scope>NUCLEOTIDE SEQUENCE [LARGE SCALE GENOMIC DNA]</scope>
    <source>
        <strain evidence="13">L21-II-0</strain>
    </source>
</reference>
<evidence type="ECO:0000256" key="5">
    <source>
        <dbReference type="ARBA" id="ARBA00023004"/>
    </source>
</evidence>
<evidence type="ECO:0000256" key="9">
    <source>
        <dbReference type="ARBA" id="ARBA00023239"/>
    </source>
</evidence>
<evidence type="ECO:0000256" key="7">
    <source>
        <dbReference type="ARBA" id="ARBA00023134"/>
    </source>
</evidence>
<dbReference type="InterPro" id="IPR040064">
    <property type="entry name" value="MoaA-like"/>
</dbReference>
<keyword evidence="7 11" id="KW-0342">GTP-binding</keyword>
<keyword evidence="9 11" id="KW-0456">Lyase</keyword>
<feature type="binding site" evidence="11">
    <location>
        <position position="258"/>
    </location>
    <ligand>
        <name>[4Fe-4S] cluster</name>
        <dbReference type="ChEBI" id="CHEBI:49883"/>
        <label>2</label>
        <note>4Fe-4S-substrate</note>
    </ligand>
</feature>
<dbReference type="Pfam" id="PF06463">
    <property type="entry name" value="Mob_synth_C"/>
    <property type="match status" value="1"/>
</dbReference>
<dbReference type="GO" id="GO:1904047">
    <property type="term" value="F:S-adenosyl-L-methionine binding"/>
    <property type="evidence" value="ECO:0007669"/>
    <property type="project" value="UniProtKB-UniRule"/>
</dbReference>
<dbReference type="InterPro" id="IPR000385">
    <property type="entry name" value="MoaA_NifB_PqqE_Fe-S-bd_CS"/>
</dbReference>
<keyword evidence="1 11" id="KW-0004">4Fe-4S</keyword>
<evidence type="ECO:0000256" key="11">
    <source>
        <dbReference type="HAMAP-Rule" id="MF_01225"/>
    </source>
</evidence>
<comment type="cofactor">
    <cofactor evidence="11">
        <name>[4Fe-4S] cluster</name>
        <dbReference type="ChEBI" id="CHEBI:49883"/>
    </cofactor>
    <text evidence="11">Binds 2 [4Fe-4S] clusters. Binds 1 [4Fe-4S] cluster coordinated with 3 cysteines and an exchangeable S-adenosyl-L-methionine and 1 [4Fe-4S] cluster coordinated with 3 cysteines and the GTP-derived substrate.</text>
</comment>
<dbReference type="GO" id="GO:0005525">
    <property type="term" value="F:GTP binding"/>
    <property type="evidence" value="ECO:0007669"/>
    <property type="project" value="UniProtKB-UniRule"/>
</dbReference>
<dbReference type="Pfam" id="PF04055">
    <property type="entry name" value="Radical_SAM"/>
    <property type="match status" value="1"/>
</dbReference>
<dbReference type="InterPro" id="IPR006638">
    <property type="entry name" value="Elp3/MiaA/NifB-like_rSAM"/>
</dbReference>
<evidence type="ECO:0000256" key="3">
    <source>
        <dbReference type="ARBA" id="ARBA00022723"/>
    </source>
</evidence>
<dbReference type="CDD" id="cd21117">
    <property type="entry name" value="Twitch_MoaA"/>
    <property type="match status" value="1"/>
</dbReference>
<dbReference type="InterPro" id="IPR050105">
    <property type="entry name" value="MoCo_biosynth_MoaA/MoaC"/>
</dbReference>
<feature type="binding site" evidence="11">
    <location>
        <position position="15"/>
    </location>
    <ligand>
        <name>GTP</name>
        <dbReference type="ChEBI" id="CHEBI:37565"/>
    </ligand>
</feature>
<feature type="binding site" evidence="11">
    <location>
        <position position="29"/>
    </location>
    <ligand>
        <name>[4Fe-4S] cluster</name>
        <dbReference type="ChEBI" id="CHEBI:49883"/>
        <label>1</label>
        <note>4Fe-4S-S-AdoMet</note>
    </ligand>
</feature>
<feature type="domain" description="Radical SAM core" evidence="12">
    <location>
        <begin position="6"/>
        <end position="228"/>
    </location>
</feature>
<dbReference type="SFLD" id="SFLDG01386">
    <property type="entry name" value="main_SPASM_domain-containing"/>
    <property type="match status" value="1"/>
</dbReference>
<dbReference type="PROSITE" id="PS51918">
    <property type="entry name" value="RADICAL_SAM"/>
    <property type="match status" value="1"/>
</dbReference>
<sequence length="292" mass="33025">MVLKDPYNRTVTNLRISLTQRCNLRCIYCHAEGEVNPEEQMSAEDIAELMRVGVQFGIRSIKFTGGEPLLRRDLVDIIRSVPPGVESSLTTNGTLLAAKAADLKEAGLARVNVSLDTLRPERYRQITGKDCLADVLEGIDAAIEVGLTPVKLNMVLLDGINEDELDDFMAFVRSKRDVILQVIELMEFNECKFHGDVDGVEQDLNERAKRVVTRRMHHRKKYCLDGAEVEVVRPLHNTEFCAFCNRLRVTSDGKLKPCLLRSDNLIDIRGKHGKELEDAFREAVGRRKPFFT</sequence>
<dbReference type="EMBL" id="FMID01000038">
    <property type="protein sequence ID" value="SCL75639.1"/>
    <property type="molecule type" value="Genomic_DNA"/>
</dbReference>
<feature type="binding site" evidence="11">
    <location>
        <position position="244"/>
    </location>
    <ligand>
        <name>[4Fe-4S] cluster</name>
        <dbReference type="ChEBI" id="CHEBI:49883"/>
        <label>2</label>
        <note>4Fe-4S-substrate</note>
    </ligand>
</feature>
<evidence type="ECO:0000259" key="12">
    <source>
        <dbReference type="PROSITE" id="PS51918"/>
    </source>
</evidence>
<dbReference type="Proteomes" id="UP000184671">
    <property type="component" value="Unassembled WGS sequence"/>
</dbReference>
<dbReference type="STRING" id="118126.L21_1547"/>
<dbReference type="GO" id="GO:0046872">
    <property type="term" value="F:metal ion binding"/>
    <property type="evidence" value="ECO:0007669"/>
    <property type="project" value="UniProtKB-KW"/>
</dbReference>
<dbReference type="AlphaFoldDB" id="A0A1M4ML58"/>
<dbReference type="PANTHER" id="PTHR22960:SF0">
    <property type="entry name" value="MOLYBDENUM COFACTOR BIOSYNTHESIS PROTEIN 1"/>
    <property type="match status" value="1"/>
</dbReference>
<feature type="binding site" evidence="11">
    <location>
        <position position="66"/>
    </location>
    <ligand>
        <name>S-adenosyl-L-methionine</name>
        <dbReference type="ChEBI" id="CHEBI:59789"/>
    </ligand>
</feature>
<feature type="binding site" evidence="11">
    <location>
        <position position="22"/>
    </location>
    <ligand>
        <name>[4Fe-4S] cluster</name>
        <dbReference type="ChEBI" id="CHEBI:49883"/>
        <label>1</label>
        <note>4Fe-4S-S-AdoMet</note>
    </ligand>
</feature>
<dbReference type="Gene3D" id="3.20.20.70">
    <property type="entry name" value="Aldolase class I"/>
    <property type="match status" value="1"/>
</dbReference>
<dbReference type="GO" id="GO:0061799">
    <property type="term" value="F:cyclic pyranopterin monophosphate synthase activity"/>
    <property type="evidence" value="ECO:0007669"/>
    <property type="project" value="TreeGrafter"/>
</dbReference>
<dbReference type="CDD" id="cd01335">
    <property type="entry name" value="Radical_SAM"/>
    <property type="match status" value="1"/>
</dbReference>
<comment type="similarity">
    <text evidence="11">Belongs to the radical SAM superfamily. MoaA family.</text>
</comment>
<name>A0A1M4ML58_9EURY</name>
<comment type="pathway">
    <text evidence="11">Cofactor biosynthesis; molybdopterin biosynthesis.</text>
</comment>
<dbReference type="SUPFAM" id="SSF102114">
    <property type="entry name" value="Radical SAM enzymes"/>
    <property type="match status" value="1"/>
</dbReference>
<dbReference type="InterPro" id="IPR058240">
    <property type="entry name" value="rSAM_sf"/>
</dbReference>
<feature type="binding site" evidence="11">
    <location>
        <position position="151"/>
    </location>
    <ligand>
        <name>GTP</name>
        <dbReference type="ChEBI" id="CHEBI:37565"/>
    </ligand>
</feature>
<dbReference type="SFLD" id="SFLDG01383">
    <property type="entry name" value="cyclic_pyranopterin_phosphate"/>
    <property type="match status" value="1"/>
</dbReference>
<comment type="function">
    <text evidence="11">Catalyzes the cyclization of GTP to (8S)-3',8-cyclo-7,8-dihydroguanosine 5'-triphosphate.</text>
</comment>
<dbReference type="PANTHER" id="PTHR22960">
    <property type="entry name" value="MOLYBDOPTERIN COFACTOR SYNTHESIS PROTEIN A"/>
    <property type="match status" value="1"/>
</dbReference>
<dbReference type="NCBIfam" id="NF001199">
    <property type="entry name" value="PRK00164.2-1"/>
    <property type="match status" value="1"/>
</dbReference>
<keyword evidence="4 11" id="KW-0547">Nucleotide-binding</keyword>
<feature type="binding site" evidence="11">
    <location>
        <position position="26"/>
    </location>
    <ligand>
        <name>[4Fe-4S] cluster</name>
        <dbReference type="ChEBI" id="CHEBI:49883"/>
        <label>1</label>
        <note>4Fe-4S-S-AdoMet</note>
    </ligand>
</feature>
<evidence type="ECO:0000256" key="6">
    <source>
        <dbReference type="ARBA" id="ARBA00023014"/>
    </source>
</evidence>
<evidence type="ECO:0000256" key="1">
    <source>
        <dbReference type="ARBA" id="ARBA00022485"/>
    </source>
</evidence>
<keyword evidence="5 11" id="KW-0408">Iron</keyword>
<evidence type="ECO:0000256" key="4">
    <source>
        <dbReference type="ARBA" id="ARBA00022741"/>
    </source>
</evidence>
<feature type="binding site" evidence="11">
    <location>
        <position position="241"/>
    </location>
    <ligand>
        <name>[4Fe-4S] cluster</name>
        <dbReference type="ChEBI" id="CHEBI:49883"/>
        <label>2</label>
        <note>4Fe-4S-substrate</note>
    </ligand>
</feature>
<dbReference type="PROSITE" id="PS01305">
    <property type="entry name" value="MOAA_NIFB_PQQE"/>
    <property type="match status" value="1"/>
</dbReference>
<gene>
    <name evidence="13" type="primary">moaA_2</name>
    <name evidence="11" type="synonym">moaA</name>
    <name evidence="13" type="ORF">L21_1547</name>
</gene>
<evidence type="ECO:0000256" key="2">
    <source>
        <dbReference type="ARBA" id="ARBA00022691"/>
    </source>
</evidence>
<dbReference type="RefSeq" id="WP_074369892.1">
    <property type="nucleotide sequence ID" value="NZ_FMID01000038.1"/>
</dbReference>
<dbReference type="OrthoDB" id="6925at2157"/>
<feature type="binding site" evidence="11">
    <location>
        <begin position="246"/>
        <end position="248"/>
    </location>
    <ligand>
        <name>GTP</name>
        <dbReference type="ChEBI" id="CHEBI:37565"/>
    </ligand>
</feature>
<keyword evidence="3 11" id="KW-0479">Metal-binding</keyword>
<evidence type="ECO:0000256" key="10">
    <source>
        <dbReference type="ARBA" id="ARBA00048697"/>
    </source>
</evidence>
<keyword evidence="8 11" id="KW-0501">Molybdenum cofactor biosynthesis</keyword>
<dbReference type="SFLD" id="SFLDS00029">
    <property type="entry name" value="Radical_SAM"/>
    <property type="match status" value="1"/>
</dbReference>
<dbReference type="EC" id="4.1.99.22" evidence="11"/>
<dbReference type="InterPro" id="IPR007197">
    <property type="entry name" value="rSAM"/>
</dbReference>
<comment type="caution">
    <text evidence="11">Lacks conserved residue(s) required for the propagation of feature annotation.</text>
</comment>
<keyword evidence="6 11" id="KW-0411">Iron-sulfur</keyword>
<dbReference type="HAMAP" id="MF_01225_A">
    <property type="entry name" value="MoaA_A"/>
    <property type="match status" value="1"/>
</dbReference>
<dbReference type="InterPro" id="IPR013785">
    <property type="entry name" value="Aldolase_TIM"/>
</dbReference>
<proteinExistence type="inferred from homology"/>
<accession>A0A1M4ML58</accession>
<dbReference type="GO" id="GO:0006777">
    <property type="term" value="P:Mo-molybdopterin cofactor biosynthetic process"/>
    <property type="evidence" value="ECO:0007669"/>
    <property type="project" value="UniProtKB-UniRule"/>
</dbReference>
<dbReference type="NCBIfam" id="TIGR02668">
    <property type="entry name" value="moaA_archaeal"/>
    <property type="match status" value="1"/>
</dbReference>
<dbReference type="InterPro" id="IPR013485">
    <property type="entry name" value="MoaA_arc"/>
</dbReference>
<dbReference type="InterPro" id="IPR010505">
    <property type="entry name" value="MoaA_twitch"/>
</dbReference>
<evidence type="ECO:0000313" key="13">
    <source>
        <dbReference type="EMBL" id="SCL75639.1"/>
    </source>
</evidence>
<dbReference type="GO" id="GO:0051539">
    <property type="term" value="F:4 iron, 4 sulfur cluster binding"/>
    <property type="evidence" value="ECO:0007669"/>
    <property type="project" value="UniProtKB-UniRule"/>
</dbReference>
<feature type="binding site" evidence="11">
    <location>
        <position position="28"/>
    </location>
    <ligand>
        <name>S-adenosyl-L-methionine</name>
        <dbReference type="ChEBI" id="CHEBI:59789"/>
    </ligand>
</feature>